<evidence type="ECO:0000313" key="1">
    <source>
        <dbReference type="EMBL" id="WAN69049.1"/>
    </source>
</evidence>
<sequence>MTNNPYRNSQQRLTDMVYPLASCLLPLAFPSQSMFTYQIQIIYDG</sequence>
<reference evidence="1" key="1">
    <citation type="journal article" date="2017" name="Proc. Natl. Acad. Sci. U.S.A.">
        <title>Comparative genomics uncovers the prolific and distinctive metabolic potential of the cyanobacterial genus Moorea.</title>
        <authorList>
            <person name="Leao T."/>
            <person name="Castelao G."/>
            <person name="Korobeynikov A."/>
            <person name="Monroe E.A."/>
            <person name="Podell S."/>
            <person name="Glukhov E."/>
            <person name="Allen E.E."/>
            <person name="Gerwick W.H."/>
            <person name="Gerwick L."/>
        </authorList>
    </citation>
    <scope>NUCLEOTIDE SEQUENCE</scope>
    <source>
        <strain evidence="1">JHB</strain>
    </source>
</reference>
<proteinExistence type="predicted"/>
<accession>A0A9Q9UVP8</accession>
<organism evidence="1">
    <name type="scientific">Moorena producens (strain JHB)</name>
    <dbReference type="NCBI Taxonomy" id="1454205"/>
    <lineage>
        <taxon>Bacteria</taxon>
        <taxon>Bacillati</taxon>
        <taxon>Cyanobacteriota</taxon>
        <taxon>Cyanophyceae</taxon>
        <taxon>Coleofasciculales</taxon>
        <taxon>Coleofasciculaceae</taxon>
        <taxon>Moorena</taxon>
    </lineage>
</organism>
<dbReference type="AlphaFoldDB" id="A0A9Q9UVP8"/>
<dbReference type="Proteomes" id="UP000176944">
    <property type="component" value="Chromosome"/>
</dbReference>
<gene>
    <name evidence="1" type="ORF">BJP36_42600</name>
</gene>
<protein>
    <submittedName>
        <fullName evidence="1">Uncharacterized protein</fullName>
    </submittedName>
</protein>
<reference evidence="1" key="2">
    <citation type="submission" date="2022-10" db="EMBL/GenBank/DDBJ databases">
        <authorList>
            <person name="Ngo T.-E."/>
        </authorList>
    </citation>
    <scope>NUCLEOTIDE SEQUENCE</scope>
    <source>
        <strain evidence="1">JHB</strain>
    </source>
</reference>
<name>A0A9Q9UVP8_MOOP1</name>
<dbReference type="EMBL" id="CP017708">
    <property type="protein sequence ID" value="WAN69049.1"/>
    <property type="molecule type" value="Genomic_DNA"/>
</dbReference>